<dbReference type="PRINTS" id="PR00081">
    <property type="entry name" value="GDHRDH"/>
</dbReference>
<evidence type="ECO:0000256" key="2">
    <source>
        <dbReference type="ARBA" id="ARBA00023002"/>
    </source>
</evidence>
<dbReference type="Proteomes" id="UP000259273">
    <property type="component" value="Unassembled WGS sequence"/>
</dbReference>
<gene>
    <name evidence="4" type="ORF">DCP75_12580</name>
</gene>
<evidence type="ECO:0000313" key="5">
    <source>
        <dbReference type="Proteomes" id="UP000259273"/>
    </source>
</evidence>
<name>A0A3C1KPY2_9GAMM</name>
<comment type="similarity">
    <text evidence="1">Belongs to the short-chain dehydrogenases/reductases (SDR) family.</text>
</comment>
<dbReference type="InterPro" id="IPR036291">
    <property type="entry name" value="NAD(P)-bd_dom_sf"/>
</dbReference>
<sequence>MLDANKNINNAGGRPHAPTGMQLQGPSMSDTIAIAGGSGGLGAAICRHLGSQGLHIVVGYHSRKAAAESVAQDIVAAGGSAVVCAVDLCDAKQVAAFLAQSRSGERRLIGVVNATGPAIPLRPLSEISGDTFSAIMRTDVEGAFNLLTQAGALFAAAGGGSVVQLLTTAVLRTLENDAMSGIPKTAISGIVRQLARELGPQNVRFNGIAPGVIDAGIVHSSFTADPVAEGVINDCLAKTPMPRLGKPEEVSALAAFLLSDAAGYINGQIIGIDGGYSA</sequence>
<evidence type="ECO:0000256" key="3">
    <source>
        <dbReference type="SAM" id="MobiDB-lite"/>
    </source>
</evidence>
<dbReference type="AlphaFoldDB" id="A0A3C1KPY2"/>
<evidence type="ECO:0000313" key="4">
    <source>
        <dbReference type="EMBL" id="HAN28533.1"/>
    </source>
</evidence>
<dbReference type="SUPFAM" id="SSF51735">
    <property type="entry name" value="NAD(P)-binding Rossmann-fold domains"/>
    <property type="match status" value="1"/>
</dbReference>
<comment type="caution">
    <text evidence="4">The sequence shown here is derived from an EMBL/GenBank/DDBJ whole genome shotgun (WGS) entry which is preliminary data.</text>
</comment>
<evidence type="ECO:0008006" key="6">
    <source>
        <dbReference type="Google" id="ProtNLM"/>
    </source>
</evidence>
<dbReference type="GO" id="GO:0016491">
    <property type="term" value="F:oxidoreductase activity"/>
    <property type="evidence" value="ECO:0007669"/>
    <property type="project" value="UniProtKB-KW"/>
</dbReference>
<evidence type="ECO:0000256" key="1">
    <source>
        <dbReference type="ARBA" id="ARBA00006484"/>
    </source>
</evidence>
<keyword evidence="2" id="KW-0560">Oxidoreductase</keyword>
<dbReference type="PANTHER" id="PTHR43639">
    <property type="entry name" value="OXIDOREDUCTASE, SHORT-CHAIN DEHYDROGENASE/REDUCTASE FAMILY (AFU_ORTHOLOGUE AFUA_5G02870)"/>
    <property type="match status" value="1"/>
</dbReference>
<protein>
    <recommendedName>
        <fullName evidence="6">Dehydrogenase</fullName>
    </recommendedName>
</protein>
<organism evidence="4 5">
    <name type="scientific">Haliea salexigens</name>
    <dbReference type="NCBI Taxonomy" id="287487"/>
    <lineage>
        <taxon>Bacteria</taxon>
        <taxon>Pseudomonadati</taxon>
        <taxon>Pseudomonadota</taxon>
        <taxon>Gammaproteobacteria</taxon>
        <taxon>Cellvibrionales</taxon>
        <taxon>Halieaceae</taxon>
        <taxon>Haliea</taxon>
    </lineage>
</organism>
<reference evidence="4 5" key="1">
    <citation type="journal article" date="2018" name="Nat. Biotechnol.">
        <title>A standardized bacterial taxonomy based on genome phylogeny substantially revises the tree of life.</title>
        <authorList>
            <person name="Parks D.H."/>
            <person name="Chuvochina M."/>
            <person name="Waite D.W."/>
            <person name="Rinke C."/>
            <person name="Skarshewski A."/>
            <person name="Chaumeil P.A."/>
            <person name="Hugenholtz P."/>
        </authorList>
    </citation>
    <scope>NUCLEOTIDE SEQUENCE [LARGE SCALE GENOMIC DNA]</scope>
    <source>
        <strain evidence="4">UBA9158</strain>
    </source>
</reference>
<feature type="region of interest" description="Disordered" evidence="3">
    <location>
        <begin position="1"/>
        <end position="25"/>
    </location>
</feature>
<proteinExistence type="inferred from homology"/>
<dbReference type="PANTHER" id="PTHR43639:SF1">
    <property type="entry name" value="SHORT-CHAIN DEHYDROGENASE_REDUCTASE FAMILY PROTEIN"/>
    <property type="match status" value="1"/>
</dbReference>
<dbReference type="EMBL" id="DMND01000173">
    <property type="protein sequence ID" value="HAN28533.1"/>
    <property type="molecule type" value="Genomic_DNA"/>
</dbReference>
<dbReference type="InterPro" id="IPR002347">
    <property type="entry name" value="SDR_fam"/>
</dbReference>
<dbReference type="Gene3D" id="3.40.50.720">
    <property type="entry name" value="NAD(P)-binding Rossmann-like Domain"/>
    <property type="match status" value="1"/>
</dbReference>
<feature type="compositionally biased region" description="Polar residues" evidence="3">
    <location>
        <begin position="1"/>
        <end position="10"/>
    </location>
</feature>
<dbReference type="Pfam" id="PF13561">
    <property type="entry name" value="adh_short_C2"/>
    <property type="match status" value="1"/>
</dbReference>
<accession>A0A3C1KPY2</accession>